<evidence type="ECO:0000313" key="3">
    <source>
        <dbReference type="Proteomes" id="UP000502297"/>
    </source>
</evidence>
<accession>A0A6G8RWB9</accession>
<evidence type="ECO:0000259" key="1">
    <source>
        <dbReference type="Pfam" id="PF21197"/>
    </source>
</evidence>
<dbReference type="AlphaFoldDB" id="A0A6G8RWB9"/>
<dbReference type="SUPFAM" id="SSF48452">
    <property type="entry name" value="TPR-like"/>
    <property type="match status" value="1"/>
</dbReference>
<dbReference type="NCBIfam" id="TIGR03939">
    <property type="entry name" value="PGA_TPR_OMP"/>
    <property type="match status" value="1"/>
</dbReference>
<dbReference type="RefSeq" id="WP_166224209.1">
    <property type="nucleotide sequence ID" value="NZ_CP049801.1"/>
</dbReference>
<dbReference type="Proteomes" id="UP000502297">
    <property type="component" value="Chromosome"/>
</dbReference>
<dbReference type="InterPro" id="IPR011990">
    <property type="entry name" value="TPR-like_helical_dom_sf"/>
</dbReference>
<dbReference type="InterPro" id="IPR049003">
    <property type="entry name" value="PgaA_barrel"/>
</dbReference>
<name>A0A6G8RWB9_9GAMM</name>
<reference evidence="2 3" key="1">
    <citation type="submission" date="2020-03" db="EMBL/GenBank/DDBJ databases">
        <authorList>
            <person name="Zhu W."/>
        </authorList>
    </citation>
    <scope>NUCLEOTIDE SEQUENCE [LARGE SCALE GENOMIC DNA]</scope>
    <source>
        <strain evidence="2 3">323-1</strain>
    </source>
</reference>
<protein>
    <submittedName>
        <fullName evidence="2">Poly-beta-1,6 N-acetyl-D-glucosamine export porin PgaA</fullName>
    </submittedName>
</protein>
<dbReference type="GO" id="GO:1901515">
    <property type="term" value="F:poly-beta-1,6-N-acetyl-D-glucosamine transmembrane transporter activity"/>
    <property type="evidence" value="ECO:0007669"/>
    <property type="project" value="InterPro"/>
</dbReference>
<gene>
    <name evidence="2" type="primary">pgaA</name>
    <name evidence="2" type="ORF">G8E00_09850</name>
</gene>
<dbReference type="KEGG" id="asha:G8E00_09850"/>
<evidence type="ECO:0000313" key="2">
    <source>
        <dbReference type="EMBL" id="QIO06239.1"/>
    </source>
</evidence>
<dbReference type="Gene3D" id="1.25.40.10">
    <property type="entry name" value="Tetratricopeptide repeat domain"/>
    <property type="match status" value="2"/>
</dbReference>
<sequence>MAENYFDQEKIDRLREQAVLDVRNGQANEGLIALKKLLEISPNSQKVIADYIVVAKQQNKFSSDDFDLAKRINFQTYPQYAQLATIKSFRDLKQFDTALMLVDGFIHVQPDTQLDVLKAVLLAENMQKKLAIQQLAKIKMDQLTIDQQVQVAYAYRVVDMQIEGLETIQKAFALQPDSVAVQHEYLLALMANGSYNQVLSLVQERKSIDPDGKFYNEAYLGDFSQKINEAIKNQKYLSQQGETDNESFTMLDSILASTHEYQKSLTPESAYYLKFYYNYIYALSYRDRHSEAIQLAESLNTPIEKMPAFVRNAIADSYLALKQPQKAETIYKSLLKEKNYADMKLYTALYYSLIEQEKYKEANQLVNDIDKLLPTYQYSEAKGAERRVHPDRAEYIGLKETANSYSNRMNLAEKNLTDIVAKAPNNDEYINLLARTQRWREKPLQAERTLSRLNGIKPESKATLINRMQNAQALGDIAAWRYNTQNLNLFYPTDTSITKSLNELNDRNHATISHQTRISKSESDQQRVLENLKGTRDFETTTRINSPWIKDHYRAIAEYGNREGNYRAGDIREQRLSVGAQWEKRGKSATVLLSQDLDRSDRTGVRIDWDHRLNDHWQYNLDFNSMAAIPLQALKLGEKGKSYGMGINWKQNESRQAGFGYQITDITDGNLRQEISANYSQNVYSSAHHTTRAGVSTYFGHNSLDQTSYFSPKRSLSAEVNLSHDWLTWRRYEKSFIQKFSMSAGAFHQTDYGTKPVLDLQYRHKWQINRLWGLQYGVGWSIHPYDGEREKQFYGTLGFEGRF</sequence>
<dbReference type="Pfam" id="PF21197">
    <property type="entry name" value="PgaA_barrel"/>
    <property type="match status" value="1"/>
</dbReference>
<proteinExistence type="predicted"/>
<feature type="domain" description="PgaA membrane beta barrel" evidence="1">
    <location>
        <begin position="532"/>
        <end position="803"/>
    </location>
</feature>
<dbReference type="EMBL" id="CP049801">
    <property type="protein sequence ID" value="QIO06239.1"/>
    <property type="molecule type" value="Genomic_DNA"/>
</dbReference>
<dbReference type="InterPro" id="IPR023870">
    <property type="entry name" value="PGA_export_porin_PgaA"/>
</dbReference>
<keyword evidence="3" id="KW-1185">Reference proteome</keyword>
<organism evidence="2 3">
    <name type="scientific">Acinetobacter shaoyimingii</name>
    <dbReference type="NCBI Taxonomy" id="2715164"/>
    <lineage>
        <taxon>Bacteria</taxon>
        <taxon>Pseudomonadati</taxon>
        <taxon>Pseudomonadota</taxon>
        <taxon>Gammaproteobacteria</taxon>
        <taxon>Moraxellales</taxon>
        <taxon>Moraxellaceae</taxon>
        <taxon>Acinetobacter</taxon>
    </lineage>
</organism>